<dbReference type="RefSeq" id="YP_001426679.1">
    <property type="nucleotide sequence ID" value="NC_008724.1"/>
</dbReference>
<evidence type="ECO:0000256" key="1">
    <source>
        <dbReference type="SAM" id="Coils"/>
    </source>
</evidence>
<feature type="coiled-coil region" evidence="1">
    <location>
        <begin position="44"/>
        <end position="81"/>
    </location>
</feature>
<dbReference type="InterPro" id="IPR014897">
    <property type="entry name" value="PBCV_basic_adap"/>
</dbReference>
<feature type="compositionally biased region" description="Basic and acidic residues" evidence="2">
    <location>
        <begin position="1"/>
        <end position="14"/>
    </location>
</feature>
<accession>A7K8F8</accession>
<organism evidence="4 5">
    <name type="scientific">Chlorovirus heliozoae</name>
    <dbReference type="NCBI Taxonomy" id="322019"/>
    <lineage>
        <taxon>Viruses</taxon>
        <taxon>Varidnaviria</taxon>
        <taxon>Bamfordvirae</taxon>
        <taxon>Nucleocytoviricota</taxon>
        <taxon>Megaviricetes</taxon>
        <taxon>Algavirales</taxon>
        <taxon>Phycodnaviridae</taxon>
        <taxon>Chlorovirus</taxon>
    </lineage>
</organism>
<reference evidence="4 5" key="1">
    <citation type="submission" date="2006-09" db="EMBL/GenBank/DDBJ databases">
        <title>Sequence and annotation of the 288-kb ATCV-1 virus that infects an endosymbiotic Chlorella strain of the heliozoon Acanthocystis turfacea.</title>
        <authorList>
            <person name="Fitzgerald L.A."/>
            <person name="Graves M.V."/>
            <person name="Li X."/>
            <person name="Pfitzner A.J.P."/>
            <person name="Hartigan J."/>
            <person name="Van Etten J.L."/>
        </authorList>
    </citation>
    <scope>NUCLEOTIDE SEQUENCE [LARGE SCALE GENOMIC DNA]</scope>
    <source>
        <strain evidence="4 5">ATCV-1</strain>
    </source>
</reference>
<feature type="domain" description="PBCV-specific basic adaptor" evidence="3">
    <location>
        <begin position="8"/>
        <end position="46"/>
    </location>
</feature>
<evidence type="ECO:0000313" key="4">
    <source>
        <dbReference type="EMBL" id="ABT16332.1"/>
    </source>
</evidence>
<keyword evidence="5" id="KW-1185">Reference proteome</keyword>
<evidence type="ECO:0000313" key="5">
    <source>
        <dbReference type="Proteomes" id="UP000202420"/>
    </source>
</evidence>
<dbReference type="GeneID" id="5470375"/>
<protein>
    <submittedName>
        <fullName evidence="4">Uncharacterized protein Z198L</fullName>
    </submittedName>
</protein>
<proteinExistence type="predicted"/>
<name>A7K8F8_9PHYC</name>
<evidence type="ECO:0000256" key="2">
    <source>
        <dbReference type="SAM" id="MobiDB-lite"/>
    </source>
</evidence>
<dbReference type="Proteomes" id="UP000202420">
    <property type="component" value="Segment"/>
</dbReference>
<sequence length="106" mass="11581">MEKATNTGKKDAKGRAIYKGPRGGEFVKSSSGRRVKPAVGRVSSKALREKAQALSAKRVDLEKKEKNLSAKRVALNEKEARAAANNVMRRLDALVSKKARDVGRAY</sequence>
<dbReference type="OrthoDB" id="19208at10239"/>
<gene>
    <name evidence="4" type="primary">Z198L</name>
    <name evidence="4" type="ORF">ATCV1_Z198L</name>
</gene>
<dbReference type="EMBL" id="EF101928">
    <property type="protein sequence ID" value="ABT16332.1"/>
    <property type="molecule type" value="Genomic_DNA"/>
</dbReference>
<dbReference type="Pfam" id="PF08789">
    <property type="entry name" value="PBCV_basic_adap"/>
    <property type="match status" value="1"/>
</dbReference>
<evidence type="ECO:0000259" key="3">
    <source>
        <dbReference type="Pfam" id="PF08789"/>
    </source>
</evidence>
<dbReference type="KEGG" id="vg:5470375"/>
<keyword evidence="1" id="KW-0175">Coiled coil</keyword>
<feature type="region of interest" description="Disordered" evidence="2">
    <location>
        <begin position="1"/>
        <end position="43"/>
    </location>
</feature>